<keyword evidence="4" id="KW-1133">Transmembrane helix</keyword>
<dbReference type="Proteomes" id="UP000699865">
    <property type="component" value="Unassembled WGS sequence"/>
</dbReference>
<evidence type="ECO:0000256" key="2">
    <source>
        <dbReference type="ARBA" id="ARBA00012528"/>
    </source>
</evidence>
<keyword evidence="4" id="KW-0472">Membrane</keyword>
<evidence type="ECO:0000313" key="6">
    <source>
        <dbReference type="EMBL" id="MBU9837324.1"/>
    </source>
</evidence>
<dbReference type="InterPro" id="IPR050469">
    <property type="entry name" value="Diguanylate_Cyclase"/>
</dbReference>
<comment type="pathway">
    <text evidence="1">Purine metabolism; 3',5'-cyclic di-GMP biosynthesis.</text>
</comment>
<dbReference type="EMBL" id="JAFMOU010000072">
    <property type="protein sequence ID" value="MBU9837324.1"/>
    <property type="molecule type" value="Genomic_DNA"/>
</dbReference>
<dbReference type="PROSITE" id="PS50887">
    <property type="entry name" value="GGDEF"/>
    <property type="match status" value="1"/>
</dbReference>
<accession>A0ABS6L676</accession>
<sequence>MIYSSWRWVVLLPLLTKPVSFVFFGGVISSFIIFPLLYSQEVQEWKGNVNNIHNMGSFYDPDNSGGVIATENYTHHPSPYTEVQVKTLLFSNTGSPQECNAKVRDFLNSLKNIQPRNISVVLTRVCINRGFAIGRFADDNTLISVLPMHDKSYNLAGVKIRKSTIIEKPTFLKSVLNSSNAWPALIIIFLSMLISYLLSLIAGGYLRVLNVFASTDGLTGCLRREAFYAKATYELAKCKKNNLPFSVLVIDLDHLREVNNSFGHEKGDLAISLCAEKILKCLRSNDFAGRVGGDEFIVALKNTGASDAFLIANRIREAVKSIKLEELFLSVSIGISQYDKDNASLQEVISKADANLYIAKRQRNDVVY</sequence>
<dbReference type="Pfam" id="PF00990">
    <property type="entry name" value="GGDEF"/>
    <property type="match status" value="1"/>
</dbReference>
<gene>
    <name evidence="6" type="ORF">J1786_21210</name>
</gene>
<dbReference type="EC" id="2.7.7.65" evidence="2"/>
<dbReference type="PANTHER" id="PTHR45138">
    <property type="entry name" value="REGULATORY COMPONENTS OF SENSORY TRANSDUCTION SYSTEM"/>
    <property type="match status" value="1"/>
</dbReference>
<dbReference type="NCBIfam" id="TIGR00254">
    <property type="entry name" value="GGDEF"/>
    <property type="match status" value="1"/>
</dbReference>
<comment type="caution">
    <text evidence="6">The sequence shown here is derived from an EMBL/GenBank/DDBJ whole genome shotgun (WGS) entry which is preliminary data.</text>
</comment>
<feature type="transmembrane region" description="Helical" evidence="4">
    <location>
        <begin position="20"/>
        <end position="38"/>
    </location>
</feature>
<keyword evidence="4" id="KW-0812">Transmembrane</keyword>
<dbReference type="PANTHER" id="PTHR45138:SF9">
    <property type="entry name" value="DIGUANYLATE CYCLASE DGCM-RELATED"/>
    <property type="match status" value="1"/>
</dbReference>
<dbReference type="CDD" id="cd01949">
    <property type="entry name" value="GGDEF"/>
    <property type="match status" value="1"/>
</dbReference>
<feature type="domain" description="GGDEF" evidence="5">
    <location>
        <begin position="243"/>
        <end position="368"/>
    </location>
</feature>
<evidence type="ECO:0000256" key="1">
    <source>
        <dbReference type="ARBA" id="ARBA00004665"/>
    </source>
</evidence>
<evidence type="ECO:0000256" key="4">
    <source>
        <dbReference type="SAM" id="Phobius"/>
    </source>
</evidence>
<name>A0ABS6L676_9GAMM</name>
<dbReference type="SMART" id="SM00267">
    <property type="entry name" value="GGDEF"/>
    <property type="match status" value="1"/>
</dbReference>
<evidence type="ECO:0000256" key="3">
    <source>
        <dbReference type="ARBA" id="ARBA00034247"/>
    </source>
</evidence>
<protein>
    <recommendedName>
        <fullName evidence="2">diguanylate cyclase</fullName>
        <ecNumber evidence="2">2.7.7.65</ecNumber>
    </recommendedName>
</protein>
<proteinExistence type="predicted"/>
<reference evidence="6 7" key="1">
    <citation type="submission" date="2021-03" db="EMBL/GenBank/DDBJ databases">
        <title>Five novel Rahnella species.</title>
        <authorList>
            <person name="Brady C."/>
            <person name="Asselin J."/>
            <person name="Beer S."/>
            <person name="Bruberg M.B."/>
            <person name="Crampton B."/>
            <person name="Venter S."/>
            <person name="Arnold D."/>
            <person name="Denman S."/>
        </authorList>
    </citation>
    <scope>NUCLEOTIDE SEQUENCE [LARGE SCALE GENOMIC DNA]</scope>
    <source>
        <strain evidence="6 7">L72c</strain>
    </source>
</reference>
<comment type="catalytic activity">
    <reaction evidence="3">
        <text>2 GTP = 3',3'-c-di-GMP + 2 diphosphate</text>
        <dbReference type="Rhea" id="RHEA:24898"/>
        <dbReference type="ChEBI" id="CHEBI:33019"/>
        <dbReference type="ChEBI" id="CHEBI:37565"/>
        <dbReference type="ChEBI" id="CHEBI:58805"/>
        <dbReference type="EC" id="2.7.7.65"/>
    </reaction>
</comment>
<dbReference type="InterPro" id="IPR000160">
    <property type="entry name" value="GGDEF_dom"/>
</dbReference>
<evidence type="ECO:0000313" key="7">
    <source>
        <dbReference type="Proteomes" id="UP000699865"/>
    </source>
</evidence>
<evidence type="ECO:0000259" key="5">
    <source>
        <dbReference type="PROSITE" id="PS50887"/>
    </source>
</evidence>
<feature type="transmembrane region" description="Helical" evidence="4">
    <location>
        <begin position="181"/>
        <end position="206"/>
    </location>
</feature>
<keyword evidence="7" id="KW-1185">Reference proteome</keyword>
<organism evidence="6 7">
    <name type="scientific">Rahnella perminowiae</name>
    <dbReference type="NCBI Taxonomy" id="2816244"/>
    <lineage>
        <taxon>Bacteria</taxon>
        <taxon>Pseudomonadati</taxon>
        <taxon>Pseudomonadota</taxon>
        <taxon>Gammaproteobacteria</taxon>
        <taxon>Enterobacterales</taxon>
        <taxon>Yersiniaceae</taxon>
        <taxon>Rahnella</taxon>
    </lineage>
</organism>